<name>A0ACC2C831_DIPCM</name>
<dbReference type="EMBL" id="CM055102">
    <property type="protein sequence ID" value="KAJ7538161.1"/>
    <property type="molecule type" value="Genomic_DNA"/>
</dbReference>
<reference evidence="2" key="1">
    <citation type="journal article" date="2024" name="Proc. Natl. Acad. Sci. U.S.A.">
        <title>Extraordinary preservation of gene collinearity over three hundred million years revealed in homosporous lycophytes.</title>
        <authorList>
            <person name="Li C."/>
            <person name="Wickell D."/>
            <person name="Kuo L.Y."/>
            <person name="Chen X."/>
            <person name="Nie B."/>
            <person name="Liao X."/>
            <person name="Peng D."/>
            <person name="Ji J."/>
            <person name="Jenkins J."/>
            <person name="Williams M."/>
            <person name="Shu S."/>
            <person name="Plott C."/>
            <person name="Barry K."/>
            <person name="Rajasekar S."/>
            <person name="Grimwood J."/>
            <person name="Han X."/>
            <person name="Sun S."/>
            <person name="Hou Z."/>
            <person name="He W."/>
            <person name="Dai G."/>
            <person name="Sun C."/>
            <person name="Schmutz J."/>
            <person name="Leebens-Mack J.H."/>
            <person name="Li F.W."/>
            <person name="Wang L."/>
        </authorList>
    </citation>
    <scope>NUCLEOTIDE SEQUENCE [LARGE SCALE GENOMIC DNA]</scope>
    <source>
        <strain evidence="2">cv. PW_Plant_1</strain>
    </source>
</reference>
<proteinExistence type="predicted"/>
<gene>
    <name evidence="1" type="ORF">O6H91_11G036500</name>
</gene>
<protein>
    <submittedName>
        <fullName evidence="1">Uncharacterized protein</fullName>
    </submittedName>
</protein>
<organism evidence="1 2">
    <name type="scientific">Diphasiastrum complanatum</name>
    <name type="common">Issler's clubmoss</name>
    <name type="synonym">Lycopodium complanatum</name>
    <dbReference type="NCBI Taxonomy" id="34168"/>
    <lineage>
        <taxon>Eukaryota</taxon>
        <taxon>Viridiplantae</taxon>
        <taxon>Streptophyta</taxon>
        <taxon>Embryophyta</taxon>
        <taxon>Tracheophyta</taxon>
        <taxon>Lycopodiopsida</taxon>
        <taxon>Lycopodiales</taxon>
        <taxon>Lycopodiaceae</taxon>
        <taxon>Lycopodioideae</taxon>
        <taxon>Diphasiastrum</taxon>
    </lineage>
</organism>
<keyword evidence="2" id="KW-1185">Reference proteome</keyword>
<dbReference type="Proteomes" id="UP001162992">
    <property type="component" value="Chromosome 11"/>
</dbReference>
<sequence length="632" mass="72152">MESKATSKTDRGALSALLHVGSDCLAPTLSDEEKGEKELDDDKRGKTKIGTIKAIIASKKFRTSLKKRRTRRSDHSISIEDVRDLEEQNSVDAFRQVLIDENLLPLRHDDYHTLLRFLRARKFDFEKAKQMWADMLHWRKEFGTDTIEEDFDFKEIDDVRKYYPQGHHGVDKEGNPVYIERLGKVEPNKLMQVTTIERYLKYHVLEFEATLNKRFPACSIAAKRHIDSTTTILDVAGVGLKNFSKSARELVTRIQKVDGDNYPETLGRMFIINAGPGFRLLWNTIKSFLDPKTSSKITVLGNKYQSRLLEIIDVSQLPDFLGGTCTCAGEGGCLHAEKGPWKDEKIMKAVAEGEARFARQIVTVSSTNKDSLPTIVSESKRKEAAPESGSDFEEIMSPVKGGYKFSDPGYTLKEVEKNCTSVLSEKYSVFDDLGPIVDKAMDSGRGGNSDYIQTSFYHQDKLHALDNPVKSLFSGKPVFWSSNDLQLLWTFWLSIVVFLHHLVDICYKKLIISGDNNNKSKVDCFGMSLDRPDLHTWHLTHIEEHVSSTKFVERVQRLEEKVNVLSLSKPVPDALPKQEVVDPVKERMTLLEAELAETRKALQTVLTKQDELLECLERLQELKWERKKNWCW</sequence>
<accession>A0ACC2C831</accession>
<evidence type="ECO:0000313" key="2">
    <source>
        <dbReference type="Proteomes" id="UP001162992"/>
    </source>
</evidence>
<evidence type="ECO:0000313" key="1">
    <source>
        <dbReference type="EMBL" id="KAJ7538161.1"/>
    </source>
</evidence>
<comment type="caution">
    <text evidence="1">The sequence shown here is derived from an EMBL/GenBank/DDBJ whole genome shotgun (WGS) entry which is preliminary data.</text>
</comment>